<organism evidence="1 2">
    <name type="scientific">Streptomyces phage Starbow</name>
    <dbReference type="NCBI Taxonomy" id="2283266"/>
    <lineage>
        <taxon>Viruses</taxon>
        <taxon>Duplodnaviria</taxon>
        <taxon>Heunggongvirae</taxon>
        <taxon>Uroviricota</taxon>
        <taxon>Caudoviricetes</taxon>
        <taxon>Stanwilliamsviridae</taxon>
        <taxon>Boydwoodruffvirinae</taxon>
        <taxon>Karimacvirus</taxon>
        <taxon>Karimacvirus karimac</taxon>
        <taxon>Streptomyces virus Karimac</taxon>
    </lineage>
</organism>
<gene>
    <name evidence="1" type="primary">245</name>
    <name evidence="1" type="ORF">SEA_STARBOW_245</name>
</gene>
<name>A0A345M887_9CAUD</name>
<dbReference type="Proteomes" id="UP000259040">
    <property type="component" value="Segment"/>
</dbReference>
<sequence length="67" mass="7579">MKDMAGNKIYDNSTVELYHDGPWNGFRAKVSSRRGENLVWLSPLSPRPDGNGMNKFVWPLNSLTVVN</sequence>
<dbReference type="EMBL" id="MH576964">
    <property type="protein sequence ID" value="AXH66708.1"/>
    <property type="molecule type" value="Genomic_DNA"/>
</dbReference>
<evidence type="ECO:0000313" key="1">
    <source>
        <dbReference type="EMBL" id="AXH66708.1"/>
    </source>
</evidence>
<evidence type="ECO:0000313" key="2">
    <source>
        <dbReference type="Proteomes" id="UP000259040"/>
    </source>
</evidence>
<protein>
    <submittedName>
        <fullName evidence="1">Uncharacterized protein</fullName>
    </submittedName>
</protein>
<accession>A0A345M887</accession>
<reference evidence="1 2" key="1">
    <citation type="submission" date="2018-07" db="EMBL/GenBank/DDBJ databases">
        <authorList>
            <person name="Boyd E.M."/>
            <person name="Barkley D.B."/>
            <person name="Naeem H."/>
            <person name="Vanhorne R."/>
            <person name="Nayek S."/>
            <person name="Layton S.R."/>
            <person name="Hughes L.E."/>
            <person name="Garlena R.A."/>
            <person name="Russell D.A."/>
            <person name="Pope W.H."/>
            <person name="Jacobs-Sera D."/>
            <person name="Hatfull G.F."/>
        </authorList>
    </citation>
    <scope>NUCLEOTIDE SEQUENCE [LARGE SCALE GENOMIC DNA]</scope>
</reference>
<proteinExistence type="predicted"/>